<feature type="transmembrane region" description="Helical" evidence="10">
    <location>
        <begin position="194"/>
        <end position="216"/>
    </location>
</feature>
<keyword evidence="3 10" id="KW-0812">Transmembrane</keyword>
<evidence type="ECO:0000256" key="9">
    <source>
        <dbReference type="ARBA" id="ARBA00061532"/>
    </source>
</evidence>
<dbReference type="CDD" id="cd13123">
    <property type="entry name" value="MATE_MurJ_like"/>
    <property type="match status" value="1"/>
</dbReference>
<evidence type="ECO:0000256" key="5">
    <source>
        <dbReference type="ARBA" id="ARBA00022984"/>
    </source>
</evidence>
<dbReference type="PATRIC" id="fig|1208919.3.peg.278"/>
<dbReference type="OrthoDB" id="9816572at2"/>
<dbReference type="STRING" id="1208919.CDSE_0530"/>
<name>M1M3L8_9PROT</name>
<keyword evidence="2 10" id="KW-1003">Cell membrane</keyword>
<evidence type="ECO:0000256" key="1">
    <source>
        <dbReference type="ARBA" id="ARBA00004651"/>
    </source>
</evidence>
<dbReference type="InterPro" id="IPR004268">
    <property type="entry name" value="MurJ"/>
</dbReference>
<keyword evidence="13" id="KW-1185">Reference proteome</keyword>
<reference evidence="12 13" key="1">
    <citation type="journal article" date="2013" name="Genome Biol. Evol.">
        <title>Genome evolution and phylogenomic analysis of candidatus kinetoplastibacterium, the betaproteobacterial endosymbionts of strigomonas and angomonas.</title>
        <authorList>
            <person name="Alves J.M."/>
            <person name="Serrano M.G."/>
            <person name="Maia da Silva F."/>
            <person name="Voegtly L.J."/>
            <person name="Matveyev A.V."/>
            <person name="Teixeira M.M."/>
            <person name="Camargo E.P."/>
            <person name="Buck G.A."/>
        </authorList>
    </citation>
    <scope>NUCLEOTIDE SEQUENCE [LARGE SCALE GENOMIC DNA]</scope>
    <source>
        <strain evidence="12 13">TCC079E</strain>
    </source>
</reference>
<keyword evidence="10 11" id="KW-0961">Cell wall biogenesis/degradation</keyword>
<dbReference type="EMBL" id="CP003803">
    <property type="protein sequence ID" value="AGF46840.1"/>
    <property type="molecule type" value="Genomic_DNA"/>
</dbReference>
<dbReference type="PRINTS" id="PR01806">
    <property type="entry name" value="VIRFACTRMVIN"/>
</dbReference>
<protein>
    <recommendedName>
        <fullName evidence="10">Probable lipid II flippase MurJ</fullName>
    </recommendedName>
</protein>
<accession>M1M3L8</accession>
<dbReference type="HAMAP" id="MF_02078">
    <property type="entry name" value="MurJ_MviN"/>
    <property type="match status" value="1"/>
</dbReference>
<dbReference type="RefSeq" id="WP_015396251.1">
    <property type="nucleotide sequence ID" value="NC_020294.1"/>
</dbReference>
<keyword evidence="10 11" id="KW-0813">Transport</keyword>
<feature type="transmembrane region" description="Helical" evidence="10">
    <location>
        <begin position="6"/>
        <end position="26"/>
    </location>
</feature>
<dbReference type="Proteomes" id="UP000011547">
    <property type="component" value="Chromosome"/>
</dbReference>
<feature type="transmembrane region" description="Helical" evidence="10">
    <location>
        <begin position="398"/>
        <end position="417"/>
    </location>
</feature>
<feature type="transmembrane region" description="Helical" evidence="10">
    <location>
        <begin position="454"/>
        <end position="472"/>
    </location>
</feature>
<dbReference type="GO" id="GO:0034204">
    <property type="term" value="P:lipid translocation"/>
    <property type="evidence" value="ECO:0007669"/>
    <property type="project" value="TreeGrafter"/>
</dbReference>
<gene>
    <name evidence="10" type="primary">murJ</name>
    <name evidence="12" type="ORF">CDSE_0530</name>
</gene>
<feature type="transmembrane region" description="Helical" evidence="10">
    <location>
        <begin position="135"/>
        <end position="155"/>
    </location>
</feature>
<keyword evidence="6 10" id="KW-1133">Transmembrane helix</keyword>
<feature type="transmembrane region" description="Helical" evidence="10">
    <location>
        <begin position="423"/>
        <end position="442"/>
    </location>
</feature>
<dbReference type="PANTHER" id="PTHR47019:SF1">
    <property type="entry name" value="LIPID II FLIPPASE MURJ"/>
    <property type="match status" value="1"/>
</dbReference>
<evidence type="ECO:0000256" key="4">
    <source>
        <dbReference type="ARBA" id="ARBA00022960"/>
    </source>
</evidence>
<sequence length="527" mass="58787">MRKKGILYSILTVSFFTLLSKITGLARDIFIARTIGANYISDSFWIAFRVPNALRKIFAEGAFSQAFIPIINSVRNKDSIKYTATKDLINKITIILLVSVIIITTIGIITSPLIIKTIASGICDQTKNSKQFAYTVTMTRIMFPYVILISFTSLASNILNTWKIFSIPAFTPAILNISMIISCVLFSQYLEKPIFALSIGVITGGIIQLSIQWVAIIKIGLAPKLSTNFIVAWNDINVKKTITKMIPAIIGMSASQISILINTNIATWLENGSLTWLAFSDRITELPISLLGMALSTVMLPELSKSFSNKNYIQYNKLLNNGLKIVIIFAVPSAICMATLPTGLVTTLFHYGQFNEIDVHKTKYAVMAYSIGLVGMMSSKLLSSAFYSTQNTLTPAKISLFVLLISQILNLITVPIYKHVGLALSLSIGALVNSIIMLIILINTKVFNYYENKWGVFLLRLIPASLVISLLFNYCDSRIDWIGLQTNFIFRFILFIAIISLGMLLYTFLLFLFGMRLKDFIKVTYIK</sequence>
<dbReference type="GO" id="GO:0008360">
    <property type="term" value="P:regulation of cell shape"/>
    <property type="evidence" value="ECO:0007669"/>
    <property type="project" value="UniProtKB-UniRule"/>
</dbReference>
<dbReference type="AlphaFoldDB" id="M1M3L8"/>
<evidence type="ECO:0000256" key="11">
    <source>
        <dbReference type="PIRNR" id="PIRNR002869"/>
    </source>
</evidence>
<dbReference type="GO" id="GO:0005886">
    <property type="term" value="C:plasma membrane"/>
    <property type="evidence" value="ECO:0007669"/>
    <property type="project" value="UniProtKB-SubCell"/>
</dbReference>
<dbReference type="UniPathway" id="UPA00219"/>
<dbReference type="KEGG" id="kde:CDSE_0530"/>
<dbReference type="PIRSF" id="PIRSF002869">
    <property type="entry name" value="MviN"/>
    <property type="match status" value="1"/>
</dbReference>
<dbReference type="Pfam" id="PF03023">
    <property type="entry name" value="MurJ"/>
    <property type="match status" value="1"/>
</dbReference>
<dbReference type="GO" id="GO:0015648">
    <property type="term" value="F:lipid-linked peptidoglycan transporter activity"/>
    <property type="evidence" value="ECO:0007669"/>
    <property type="project" value="UniProtKB-UniRule"/>
</dbReference>
<comment type="function">
    <text evidence="8 10 11">Involved in peptidoglycan biosynthesis. Transports lipid-linked peptidoglycan precursors from the inner to the outer leaflet of the cytoplasmic membrane.</text>
</comment>
<keyword evidence="5 10" id="KW-0573">Peptidoglycan synthesis</keyword>
<proteinExistence type="inferred from homology"/>
<feature type="transmembrane region" description="Helical" evidence="10">
    <location>
        <begin position="167"/>
        <end position="188"/>
    </location>
</feature>
<organism evidence="12 13">
    <name type="scientific">Candidatus Kinetoplastidibacterium desouzai TCC079E</name>
    <dbReference type="NCBI Taxonomy" id="1208919"/>
    <lineage>
        <taxon>Bacteria</taxon>
        <taxon>Pseudomonadati</taxon>
        <taxon>Pseudomonadota</taxon>
        <taxon>Betaproteobacteria</taxon>
        <taxon>Candidatus Kinetoplastidibacterium</taxon>
    </lineage>
</organism>
<feature type="transmembrane region" description="Helical" evidence="10">
    <location>
        <begin position="492"/>
        <end position="513"/>
    </location>
</feature>
<comment type="similarity">
    <text evidence="9 10 11">Belongs to the MurJ/MviN family.</text>
</comment>
<dbReference type="InterPro" id="IPR051050">
    <property type="entry name" value="Lipid_II_flippase_MurJ/MviN"/>
</dbReference>
<evidence type="ECO:0000256" key="3">
    <source>
        <dbReference type="ARBA" id="ARBA00022692"/>
    </source>
</evidence>
<keyword evidence="7 10" id="KW-0472">Membrane</keyword>
<feature type="transmembrane region" description="Helical" evidence="10">
    <location>
        <begin position="325"/>
        <end position="352"/>
    </location>
</feature>
<dbReference type="PANTHER" id="PTHR47019">
    <property type="entry name" value="LIPID II FLIPPASE MURJ"/>
    <property type="match status" value="1"/>
</dbReference>
<evidence type="ECO:0000256" key="8">
    <source>
        <dbReference type="ARBA" id="ARBA00060041"/>
    </source>
</evidence>
<keyword evidence="4 10" id="KW-0133">Cell shape</keyword>
<evidence type="ECO:0000256" key="10">
    <source>
        <dbReference type="HAMAP-Rule" id="MF_02078"/>
    </source>
</evidence>
<evidence type="ECO:0000256" key="6">
    <source>
        <dbReference type="ARBA" id="ARBA00022989"/>
    </source>
</evidence>
<dbReference type="GO" id="GO:0071555">
    <property type="term" value="P:cell wall organization"/>
    <property type="evidence" value="ECO:0007669"/>
    <property type="project" value="UniProtKB-UniRule"/>
</dbReference>
<comment type="subcellular location">
    <subcellularLocation>
        <location evidence="10">Cell inner membrane</location>
        <topology evidence="10">Multi-pass membrane protein</topology>
    </subcellularLocation>
    <subcellularLocation>
        <location evidence="1">Cell membrane</location>
        <topology evidence="1">Multi-pass membrane protein</topology>
    </subcellularLocation>
</comment>
<evidence type="ECO:0000256" key="2">
    <source>
        <dbReference type="ARBA" id="ARBA00022475"/>
    </source>
</evidence>
<dbReference type="eggNOG" id="COG0728">
    <property type="taxonomic scope" value="Bacteria"/>
</dbReference>
<keyword evidence="10" id="KW-0997">Cell inner membrane</keyword>
<feature type="transmembrane region" description="Helical" evidence="10">
    <location>
        <begin position="364"/>
        <end position="386"/>
    </location>
</feature>
<evidence type="ECO:0000256" key="7">
    <source>
        <dbReference type="ARBA" id="ARBA00023136"/>
    </source>
</evidence>
<evidence type="ECO:0000313" key="12">
    <source>
        <dbReference type="EMBL" id="AGF46840.1"/>
    </source>
</evidence>
<dbReference type="GO" id="GO:0009252">
    <property type="term" value="P:peptidoglycan biosynthetic process"/>
    <property type="evidence" value="ECO:0007669"/>
    <property type="project" value="UniProtKB-UniRule"/>
</dbReference>
<comment type="pathway">
    <text evidence="10">Cell wall biogenesis; peptidoglycan biosynthesis.</text>
</comment>
<evidence type="ECO:0000313" key="13">
    <source>
        <dbReference type="Proteomes" id="UP000011547"/>
    </source>
</evidence>
<feature type="transmembrane region" description="Helical" evidence="10">
    <location>
        <begin position="94"/>
        <end position="115"/>
    </location>
</feature>
<dbReference type="HOGENOM" id="CLU_006797_5_3_4"/>
<dbReference type="NCBIfam" id="TIGR01695">
    <property type="entry name" value="murJ_mviN"/>
    <property type="match status" value="1"/>
</dbReference>
<feature type="transmembrane region" description="Helical" evidence="10">
    <location>
        <begin position="246"/>
        <end position="266"/>
    </location>
</feature>